<evidence type="ECO:0000259" key="7">
    <source>
        <dbReference type="Pfam" id="PF02687"/>
    </source>
</evidence>
<dbReference type="GO" id="GO:0005886">
    <property type="term" value="C:plasma membrane"/>
    <property type="evidence" value="ECO:0007669"/>
    <property type="project" value="UniProtKB-SubCell"/>
</dbReference>
<keyword evidence="2" id="KW-1003">Cell membrane</keyword>
<evidence type="ECO:0000256" key="1">
    <source>
        <dbReference type="ARBA" id="ARBA00004651"/>
    </source>
</evidence>
<feature type="domain" description="ABC3 transporter permease C-terminal" evidence="7">
    <location>
        <begin position="686"/>
        <end position="787"/>
    </location>
</feature>
<keyword evidence="5 6" id="KW-0472">Membrane</keyword>
<reference evidence="9" key="1">
    <citation type="submission" date="2022-03" db="EMBL/GenBank/DDBJ databases">
        <title>Description of Abyssus ytuae gen. nov., sp. nov., a novel member of the family Flavobacteriaceae isolated from the sediment of Mariana Trench.</title>
        <authorList>
            <person name="Zhang J."/>
            <person name="Xu X."/>
        </authorList>
    </citation>
    <scope>NUCLEOTIDE SEQUENCE</scope>
    <source>
        <strain evidence="9">MT3330</strain>
    </source>
</reference>
<accession>A0A9E6ZK86</accession>
<feature type="transmembrane region" description="Helical" evidence="6">
    <location>
        <begin position="431"/>
        <end position="453"/>
    </location>
</feature>
<keyword evidence="4 6" id="KW-1133">Transmembrane helix</keyword>
<feature type="transmembrane region" description="Helical" evidence="6">
    <location>
        <begin position="292"/>
        <end position="316"/>
    </location>
</feature>
<name>A0A9E6ZK86_9FLAO</name>
<evidence type="ECO:0000259" key="8">
    <source>
        <dbReference type="Pfam" id="PF12704"/>
    </source>
</evidence>
<keyword evidence="10" id="KW-1185">Reference proteome</keyword>
<dbReference type="Pfam" id="PF02687">
    <property type="entry name" value="FtsX"/>
    <property type="match status" value="2"/>
</dbReference>
<dbReference type="PANTHER" id="PTHR30572">
    <property type="entry name" value="MEMBRANE COMPONENT OF TRANSPORTER-RELATED"/>
    <property type="match status" value="1"/>
</dbReference>
<dbReference type="PANTHER" id="PTHR30572:SF18">
    <property type="entry name" value="ABC-TYPE MACROLIDE FAMILY EXPORT SYSTEM PERMEASE COMPONENT 2"/>
    <property type="match status" value="1"/>
</dbReference>
<evidence type="ECO:0000313" key="10">
    <source>
        <dbReference type="Proteomes" id="UP000831290"/>
    </source>
</evidence>
<gene>
    <name evidence="9" type="ORF">MQE35_09990</name>
</gene>
<dbReference type="Proteomes" id="UP000831290">
    <property type="component" value="Chromosome"/>
</dbReference>
<dbReference type="RefSeq" id="WP_255841220.1">
    <property type="nucleotide sequence ID" value="NZ_CP094358.1"/>
</dbReference>
<evidence type="ECO:0000256" key="4">
    <source>
        <dbReference type="ARBA" id="ARBA00022989"/>
    </source>
</evidence>
<keyword evidence="3 6" id="KW-0812">Transmembrane</keyword>
<dbReference type="InterPro" id="IPR025857">
    <property type="entry name" value="MacB_PCD"/>
</dbReference>
<feature type="domain" description="MacB-like periplasmic core" evidence="8">
    <location>
        <begin position="20"/>
        <end position="236"/>
    </location>
</feature>
<feature type="transmembrane region" description="Helical" evidence="6">
    <location>
        <begin position="337"/>
        <end position="361"/>
    </location>
</feature>
<comment type="subcellular location">
    <subcellularLocation>
        <location evidence="1">Cell membrane</location>
        <topology evidence="1">Multi-pass membrane protein</topology>
    </subcellularLocation>
</comment>
<dbReference type="InterPro" id="IPR050250">
    <property type="entry name" value="Macrolide_Exporter_MacB"/>
</dbReference>
<feature type="transmembrane region" description="Helical" evidence="6">
    <location>
        <begin position="678"/>
        <end position="705"/>
    </location>
</feature>
<feature type="transmembrane region" description="Helical" evidence="6">
    <location>
        <begin position="387"/>
        <end position="410"/>
    </location>
</feature>
<proteinExistence type="predicted"/>
<sequence length="804" mass="90341">MLRNYFKIAWRNLRKEKTFSILNIAGLSFAFGISILLGATALFHLSYDRFHTHKDSLYGMYTQNQTPKGPKAGTTYPVPFAVALVKEVPGIDKITRRLSDSHLAFYQDKELSMDAKWVDPDFMEMFTFNIIEGNRQNPLSDKFEAVISQTAAKNLLGNEKATGKTISLLLNGKKQPFTISAVVEDAPAESSLEFDLLLNFMSHPENIDTADEWGSSNHDVIVMLEKDISPGNFEKSTTAFTNLHYSKDIAGLKRDGAQPNNNGQYKQIRLYPFTDSHFIHFENGQAVASRKFPYMVLSIAFLILFIACVNFINMSIAKSSKRLREIGMRKTLGAEKVQLFFQFWGESMLIFGISLLCGIALSKILLEPFMTLFNTDVSFHFLFRPDILFMFILSAIFITLLAGGYPAVLLSRLGTLQALKGKLSANAGNRVRNILIVVQFGIAILLISSTLVLRSQLEFMRNKNLGFNKAQVLSFPLNGKKDSYQAVDLLRNKLKNNPGILEVTGADNNLGLGRDGSAYTSILGFDYQGRGIKTHMLVVDYNYIETLDIELVKGRSFNRKYATDSLGLVINEAMAKELGNEDILQSRIVLDDSVNYHVIGVMKDFNFKRLNEKIEPLTLFIHPEWDLYYAYVKVAPDNLSRSYETVKKAWAEIEPNAPFMGSFLDENIDRTFKREKTMIAIVSSGSVLAVILSCIGLFAISLIMVNQRTKEIGVRKVVGANAGTITFMLSKDFLRLVAISFLIAGPLAWWLMSQWLQNYQYRIDLNIWVFLAAGVLTALTALITISFKTLNAALQNPVKSLRTE</sequence>
<dbReference type="EMBL" id="CP094358">
    <property type="protein sequence ID" value="UOB16069.1"/>
    <property type="molecule type" value="Genomic_DNA"/>
</dbReference>
<dbReference type="AlphaFoldDB" id="A0A9E6ZK86"/>
<feature type="transmembrane region" description="Helical" evidence="6">
    <location>
        <begin position="767"/>
        <end position="787"/>
    </location>
</feature>
<organism evidence="9 10">
    <name type="scientific">Abyssalbus ytuae</name>
    <dbReference type="NCBI Taxonomy" id="2926907"/>
    <lineage>
        <taxon>Bacteria</taxon>
        <taxon>Pseudomonadati</taxon>
        <taxon>Bacteroidota</taxon>
        <taxon>Flavobacteriia</taxon>
        <taxon>Flavobacteriales</taxon>
        <taxon>Flavobacteriaceae</taxon>
        <taxon>Abyssalbus</taxon>
    </lineage>
</organism>
<evidence type="ECO:0000256" key="5">
    <source>
        <dbReference type="ARBA" id="ARBA00023136"/>
    </source>
</evidence>
<dbReference type="KEGG" id="fbm:MQE35_09990"/>
<feature type="domain" description="ABC3 transporter permease C-terminal" evidence="7">
    <location>
        <begin position="298"/>
        <end position="412"/>
    </location>
</feature>
<feature type="transmembrane region" description="Helical" evidence="6">
    <location>
        <begin position="21"/>
        <end position="47"/>
    </location>
</feature>
<feature type="transmembrane region" description="Helical" evidence="6">
    <location>
        <begin position="733"/>
        <end position="752"/>
    </location>
</feature>
<dbReference type="Pfam" id="PF12704">
    <property type="entry name" value="MacB_PCD"/>
    <property type="match status" value="1"/>
</dbReference>
<dbReference type="GO" id="GO:0022857">
    <property type="term" value="F:transmembrane transporter activity"/>
    <property type="evidence" value="ECO:0007669"/>
    <property type="project" value="TreeGrafter"/>
</dbReference>
<evidence type="ECO:0000256" key="2">
    <source>
        <dbReference type="ARBA" id="ARBA00022475"/>
    </source>
</evidence>
<evidence type="ECO:0000256" key="3">
    <source>
        <dbReference type="ARBA" id="ARBA00022692"/>
    </source>
</evidence>
<protein>
    <submittedName>
        <fullName evidence="9">ABC transporter permease</fullName>
    </submittedName>
</protein>
<evidence type="ECO:0000313" key="9">
    <source>
        <dbReference type="EMBL" id="UOB16069.1"/>
    </source>
</evidence>
<dbReference type="InterPro" id="IPR003838">
    <property type="entry name" value="ABC3_permease_C"/>
</dbReference>
<evidence type="ECO:0000256" key="6">
    <source>
        <dbReference type="SAM" id="Phobius"/>
    </source>
</evidence>